<feature type="region of interest" description="Disordered" evidence="1">
    <location>
        <begin position="1"/>
        <end position="48"/>
    </location>
</feature>
<evidence type="ECO:0000256" key="1">
    <source>
        <dbReference type="SAM" id="MobiDB-lite"/>
    </source>
</evidence>
<protein>
    <submittedName>
        <fullName evidence="2">Uncharacterized protein</fullName>
    </submittedName>
</protein>
<dbReference type="Proteomes" id="UP000299102">
    <property type="component" value="Unassembled WGS sequence"/>
</dbReference>
<comment type="caution">
    <text evidence="2">The sequence shown here is derived from an EMBL/GenBank/DDBJ whole genome shotgun (WGS) entry which is preliminary data.</text>
</comment>
<dbReference type="AlphaFoldDB" id="A0A4C1ZWQ8"/>
<evidence type="ECO:0000313" key="3">
    <source>
        <dbReference type="Proteomes" id="UP000299102"/>
    </source>
</evidence>
<organism evidence="2 3">
    <name type="scientific">Eumeta variegata</name>
    <name type="common">Bagworm moth</name>
    <name type="synonym">Eumeta japonica</name>
    <dbReference type="NCBI Taxonomy" id="151549"/>
    <lineage>
        <taxon>Eukaryota</taxon>
        <taxon>Metazoa</taxon>
        <taxon>Ecdysozoa</taxon>
        <taxon>Arthropoda</taxon>
        <taxon>Hexapoda</taxon>
        <taxon>Insecta</taxon>
        <taxon>Pterygota</taxon>
        <taxon>Neoptera</taxon>
        <taxon>Endopterygota</taxon>
        <taxon>Lepidoptera</taxon>
        <taxon>Glossata</taxon>
        <taxon>Ditrysia</taxon>
        <taxon>Tineoidea</taxon>
        <taxon>Psychidae</taxon>
        <taxon>Oiketicinae</taxon>
        <taxon>Eumeta</taxon>
    </lineage>
</organism>
<reference evidence="2 3" key="1">
    <citation type="journal article" date="2019" name="Commun. Biol.">
        <title>The bagworm genome reveals a unique fibroin gene that provides high tensile strength.</title>
        <authorList>
            <person name="Kono N."/>
            <person name="Nakamura H."/>
            <person name="Ohtoshi R."/>
            <person name="Tomita M."/>
            <person name="Numata K."/>
            <person name="Arakawa K."/>
        </authorList>
    </citation>
    <scope>NUCLEOTIDE SEQUENCE [LARGE SCALE GENOMIC DNA]</scope>
</reference>
<dbReference type="EMBL" id="BGZK01002318">
    <property type="protein sequence ID" value="GBP92886.1"/>
    <property type="molecule type" value="Genomic_DNA"/>
</dbReference>
<feature type="compositionally biased region" description="Basic and acidic residues" evidence="1">
    <location>
        <begin position="10"/>
        <end position="40"/>
    </location>
</feature>
<keyword evidence="3" id="KW-1185">Reference proteome</keyword>
<gene>
    <name evidence="2" type="ORF">EVAR_49045_1</name>
</gene>
<name>A0A4C1ZWQ8_EUMVA</name>
<sequence>MSPHNNSATHHSERRERWRPERGDCGGESDTRAEREEPGRRLARAGRRGALLSPHEVHRPVDALRSEDLCTGYGCQKLAKSVLTLNTSAYLLSKSDSTDVLESTSRPSSMKAALETFRNVP</sequence>
<accession>A0A4C1ZWQ8</accession>
<evidence type="ECO:0000313" key="2">
    <source>
        <dbReference type="EMBL" id="GBP92886.1"/>
    </source>
</evidence>
<proteinExistence type="predicted"/>